<protein>
    <recommendedName>
        <fullName evidence="7">D,D-heptose 1,7-bisphosphate phosphatase</fullName>
    </recommendedName>
</protein>
<sequence>MSKTVFLDRDGVINEPAAPHEYIRRWEDFHFIPGSIEAIRALHEDGYQVIVVTNQRGIARGMFTQATLDNLHQKLQDALKEHQTYLDQIYVCPHNDNECTCRKPQIGLFLAAEREFAIDKAHSWMIGDSLTDIQAGQRYGIRTILIAESDTQLKTDQVCSSLSAAVNYLRSIATCKY</sequence>
<evidence type="ECO:0000256" key="3">
    <source>
        <dbReference type="ARBA" id="ARBA00022490"/>
    </source>
</evidence>
<dbReference type="GO" id="GO:0005975">
    <property type="term" value="P:carbohydrate metabolic process"/>
    <property type="evidence" value="ECO:0007669"/>
    <property type="project" value="InterPro"/>
</dbReference>
<evidence type="ECO:0000256" key="6">
    <source>
        <dbReference type="ARBA" id="ARBA00023277"/>
    </source>
</evidence>
<dbReference type="NCBIfam" id="TIGR01662">
    <property type="entry name" value="HAD-SF-IIIA"/>
    <property type="match status" value="1"/>
</dbReference>
<accession>A0A645G1G8</accession>
<evidence type="ECO:0000256" key="2">
    <source>
        <dbReference type="ARBA" id="ARBA00005628"/>
    </source>
</evidence>
<dbReference type="Gene3D" id="3.40.50.1000">
    <property type="entry name" value="HAD superfamily/HAD-like"/>
    <property type="match status" value="1"/>
</dbReference>
<dbReference type="InterPro" id="IPR006543">
    <property type="entry name" value="Histidinol-phos"/>
</dbReference>
<evidence type="ECO:0000256" key="7">
    <source>
        <dbReference type="ARBA" id="ARBA00031828"/>
    </source>
</evidence>
<evidence type="ECO:0000313" key="8">
    <source>
        <dbReference type="EMBL" id="MPN19649.1"/>
    </source>
</evidence>
<organism evidence="8">
    <name type="scientific">bioreactor metagenome</name>
    <dbReference type="NCBI Taxonomy" id="1076179"/>
    <lineage>
        <taxon>unclassified sequences</taxon>
        <taxon>metagenomes</taxon>
        <taxon>ecological metagenomes</taxon>
    </lineage>
</organism>
<gene>
    <name evidence="8" type="primary">gmhB_7</name>
    <name evidence="8" type="ORF">SDC9_167021</name>
</gene>
<comment type="caution">
    <text evidence="8">The sequence shown here is derived from an EMBL/GenBank/DDBJ whole genome shotgun (WGS) entry which is preliminary data.</text>
</comment>
<evidence type="ECO:0000256" key="1">
    <source>
        <dbReference type="ARBA" id="ARBA00004496"/>
    </source>
</evidence>
<dbReference type="PIRSF" id="PIRSF004682">
    <property type="entry name" value="GmhB"/>
    <property type="match status" value="1"/>
</dbReference>
<dbReference type="SUPFAM" id="SSF56784">
    <property type="entry name" value="HAD-like"/>
    <property type="match status" value="1"/>
</dbReference>
<dbReference type="NCBIfam" id="TIGR01656">
    <property type="entry name" value="Histidinol-ppas"/>
    <property type="match status" value="1"/>
</dbReference>
<keyword evidence="6" id="KW-0119">Carbohydrate metabolism</keyword>
<dbReference type="InterPro" id="IPR023214">
    <property type="entry name" value="HAD_sf"/>
</dbReference>
<dbReference type="InterPro" id="IPR006549">
    <property type="entry name" value="HAD-SF_hydro_IIIA"/>
</dbReference>
<dbReference type="AlphaFoldDB" id="A0A645G1G8"/>
<dbReference type="InterPro" id="IPR004446">
    <property type="entry name" value="Heptose_bisP_phosphatase"/>
</dbReference>
<reference evidence="8" key="1">
    <citation type="submission" date="2019-08" db="EMBL/GenBank/DDBJ databases">
        <authorList>
            <person name="Kucharzyk K."/>
            <person name="Murdoch R.W."/>
            <person name="Higgins S."/>
            <person name="Loffler F."/>
        </authorList>
    </citation>
    <scope>NUCLEOTIDE SEQUENCE</scope>
</reference>
<dbReference type="InterPro" id="IPR036412">
    <property type="entry name" value="HAD-like_sf"/>
</dbReference>
<comment type="similarity">
    <text evidence="2">Belongs to the GmhB family.</text>
</comment>
<name>A0A645G1G8_9ZZZZ</name>
<dbReference type="GO" id="GO:0046872">
    <property type="term" value="F:metal ion binding"/>
    <property type="evidence" value="ECO:0007669"/>
    <property type="project" value="UniProtKB-KW"/>
</dbReference>
<dbReference type="Pfam" id="PF13242">
    <property type="entry name" value="Hydrolase_like"/>
    <property type="match status" value="1"/>
</dbReference>
<dbReference type="CDD" id="cd07503">
    <property type="entry name" value="HAD_HisB-N"/>
    <property type="match status" value="1"/>
</dbReference>
<evidence type="ECO:0000256" key="4">
    <source>
        <dbReference type="ARBA" id="ARBA00022723"/>
    </source>
</evidence>
<keyword evidence="3" id="KW-0963">Cytoplasm</keyword>
<dbReference type="GO" id="GO:0005737">
    <property type="term" value="C:cytoplasm"/>
    <property type="evidence" value="ECO:0007669"/>
    <property type="project" value="UniProtKB-SubCell"/>
</dbReference>
<proteinExistence type="inferred from homology"/>
<dbReference type="PANTHER" id="PTHR42891">
    <property type="entry name" value="D-GLYCERO-BETA-D-MANNO-HEPTOSE-1,7-BISPHOSPHATE 7-PHOSPHATASE"/>
    <property type="match status" value="1"/>
</dbReference>
<comment type="subcellular location">
    <subcellularLocation>
        <location evidence="1">Cytoplasm</location>
    </subcellularLocation>
</comment>
<dbReference type="PANTHER" id="PTHR42891:SF1">
    <property type="entry name" value="D-GLYCERO-BETA-D-MANNO-HEPTOSE-1,7-BISPHOSPHATE 7-PHOSPHATASE"/>
    <property type="match status" value="1"/>
</dbReference>
<evidence type="ECO:0000256" key="5">
    <source>
        <dbReference type="ARBA" id="ARBA00022801"/>
    </source>
</evidence>
<dbReference type="NCBIfam" id="NF006506">
    <property type="entry name" value="PRK08942.1"/>
    <property type="match status" value="1"/>
</dbReference>
<dbReference type="GO" id="GO:0016791">
    <property type="term" value="F:phosphatase activity"/>
    <property type="evidence" value="ECO:0007669"/>
    <property type="project" value="InterPro"/>
</dbReference>
<keyword evidence="4" id="KW-0479">Metal-binding</keyword>
<dbReference type="EMBL" id="VSSQ01067243">
    <property type="protein sequence ID" value="MPN19649.1"/>
    <property type="molecule type" value="Genomic_DNA"/>
</dbReference>
<keyword evidence="5 8" id="KW-0378">Hydrolase</keyword>